<gene>
    <name evidence="1" type="ORF">PM001_LOCUS4140</name>
</gene>
<dbReference type="AlphaFoldDB" id="A0AAV1TCU0"/>
<organism evidence="1 2">
    <name type="scientific">Peronospora matthiolae</name>
    <dbReference type="NCBI Taxonomy" id="2874970"/>
    <lineage>
        <taxon>Eukaryota</taxon>
        <taxon>Sar</taxon>
        <taxon>Stramenopiles</taxon>
        <taxon>Oomycota</taxon>
        <taxon>Peronosporomycetes</taxon>
        <taxon>Peronosporales</taxon>
        <taxon>Peronosporaceae</taxon>
        <taxon>Peronospora</taxon>
    </lineage>
</organism>
<reference evidence="1" key="1">
    <citation type="submission" date="2024-01" db="EMBL/GenBank/DDBJ databases">
        <authorList>
            <person name="Webb A."/>
        </authorList>
    </citation>
    <scope>NUCLEOTIDE SEQUENCE</scope>
    <source>
        <strain evidence="1">Pm1</strain>
    </source>
</reference>
<name>A0AAV1TCU0_9STRA</name>
<sequence>MKAATDGSVLRITLQGTVDIQVVALGVVNTVRLLNVQYAENLECNILSFGLLEAKGCVLEYRGEGRVLSSGIGGTPIMDVEYHNNVLVVAVTKRSDLNSKLPRETTMTVINPPEHEFVSNVQCGTLMDFHRRLGHLCFDTIVKMAKDPNSGVPLTDLKRQKCLACAKEKQTKRV</sequence>
<proteinExistence type="predicted"/>
<dbReference type="EMBL" id="CAKLBY020000035">
    <property type="protein sequence ID" value="CAK7910416.1"/>
    <property type="molecule type" value="Genomic_DNA"/>
</dbReference>
<evidence type="ECO:0008006" key="3">
    <source>
        <dbReference type="Google" id="ProtNLM"/>
    </source>
</evidence>
<dbReference type="Proteomes" id="UP001162060">
    <property type="component" value="Unassembled WGS sequence"/>
</dbReference>
<accession>A0AAV1TCU0</accession>
<protein>
    <recommendedName>
        <fullName evidence="3">GAG-pre-integrase domain-containing protein</fullName>
    </recommendedName>
</protein>
<comment type="caution">
    <text evidence="1">The sequence shown here is derived from an EMBL/GenBank/DDBJ whole genome shotgun (WGS) entry which is preliminary data.</text>
</comment>
<evidence type="ECO:0000313" key="2">
    <source>
        <dbReference type="Proteomes" id="UP001162060"/>
    </source>
</evidence>
<evidence type="ECO:0000313" key="1">
    <source>
        <dbReference type="EMBL" id="CAK7910416.1"/>
    </source>
</evidence>